<dbReference type="PANTHER" id="PTHR35812:SF1">
    <property type="entry name" value="LIPOPROTEIN"/>
    <property type="match status" value="1"/>
</dbReference>
<reference evidence="2" key="1">
    <citation type="journal article" date="2019" name="PLoS Negl. Trop. Dis.">
        <title>Revisiting the worldwide diversity of Leptospira species in the environment.</title>
        <authorList>
            <person name="Vincent A.T."/>
            <person name="Schiettekatte O."/>
            <person name="Bourhy P."/>
            <person name="Veyrier F.J."/>
            <person name="Picardeau M."/>
        </authorList>
    </citation>
    <scope>NUCLEOTIDE SEQUENCE [LARGE SCALE GENOMIC DNA]</scope>
    <source>
        <strain evidence="2">201702476</strain>
    </source>
</reference>
<dbReference type="InterPro" id="IPR011460">
    <property type="entry name" value="Lcl_C"/>
</dbReference>
<dbReference type="PANTHER" id="PTHR35812">
    <property type="entry name" value="LIPOPROTEIN"/>
    <property type="match status" value="1"/>
</dbReference>
<evidence type="ECO:0000313" key="3">
    <source>
        <dbReference type="Proteomes" id="UP000297693"/>
    </source>
</evidence>
<comment type="caution">
    <text evidence="2">The sequence shown here is derived from an EMBL/GenBank/DDBJ whole genome shotgun (WGS) entry which is preliminary data.</text>
</comment>
<dbReference type="Pfam" id="PF13287">
    <property type="entry name" value="Fn3_assoc"/>
    <property type="match status" value="1"/>
</dbReference>
<dbReference type="Proteomes" id="UP000297693">
    <property type="component" value="Unassembled WGS sequence"/>
</dbReference>
<dbReference type="AlphaFoldDB" id="A0A4R9JY45"/>
<feature type="domain" description="Lcl C-terminal" evidence="1">
    <location>
        <begin position="212"/>
        <end position="338"/>
    </location>
</feature>
<dbReference type="OrthoDB" id="341917at2"/>
<feature type="domain" description="Lcl C-terminal" evidence="1">
    <location>
        <begin position="356"/>
        <end position="480"/>
    </location>
</feature>
<evidence type="ECO:0000259" key="1">
    <source>
        <dbReference type="Pfam" id="PF07603"/>
    </source>
</evidence>
<name>A0A4R9JY45_9LEPT</name>
<proteinExistence type="predicted"/>
<sequence length="483" mass="51164">MNSTRRKILFLVCMYQCIYFSNCQRLQLNNPKDPKSASYLLQQSFDRLMTNNRASSGVVTATNEATASENVPSSLTVTASRTSRSVLGYTESVSLTASESSATIYYTSDGSSPSSNSTKYTQPLFPSKDFVGKTLKVVAVSASGVVGTITELNYFYPVLRTEQNVCYDNATNVVTCNSVTHAGQDGLVQAGKSQSYNGPISHTTYPSDIYTFDNNTGLTWQTCINGRSGLSCTGSDASATWASAQTNCSALDTNNAGAGYAGVTGWRLPTMKELFTLLRQESSANSISTANFPAPQPSYALTSTLYPPDTANSIYMIGFINQVATNNTKGTAQAYRCVSGPSLPASSFTDTGSGYLTDSTSGLSWTKCFPGETLPNCSGAATSQVWSTAISYCSNLSLGGKTWRLPNANELVGLIDPSAASAPYIKNASLFSPNLNGKTIYSSSTFVNGCCVNSVVGLTTTTGTIDNSISKVTSYYTLCVSGP</sequence>
<dbReference type="InterPro" id="IPR026876">
    <property type="entry name" value="Fn3_assoc_repeat"/>
</dbReference>
<organism evidence="2 3">
    <name type="scientific">Leptospira ognonensis</name>
    <dbReference type="NCBI Taxonomy" id="2484945"/>
    <lineage>
        <taxon>Bacteria</taxon>
        <taxon>Pseudomonadati</taxon>
        <taxon>Spirochaetota</taxon>
        <taxon>Spirochaetia</taxon>
        <taxon>Leptospirales</taxon>
        <taxon>Leptospiraceae</taxon>
        <taxon>Leptospira</taxon>
    </lineage>
</organism>
<protein>
    <submittedName>
        <fullName evidence="2">DUF1566 domain-containing protein</fullName>
    </submittedName>
</protein>
<dbReference type="EMBL" id="RQGD01000046">
    <property type="protein sequence ID" value="TGL56417.1"/>
    <property type="molecule type" value="Genomic_DNA"/>
</dbReference>
<keyword evidence="3" id="KW-1185">Reference proteome</keyword>
<evidence type="ECO:0000313" key="2">
    <source>
        <dbReference type="EMBL" id="TGL56417.1"/>
    </source>
</evidence>
<accession>A0A4R9JY45</accession>
<gene>
    <name evidence="2" type="ORF">EHQ58_17490</name>
</gene>
<dbReference type="Pfam" id="PF07603">
    <property type="entry name" value="Lcl_C"/>
    <property type="match status" value="2"/>
</dbReference>